<accession>A0A6V8ME20</accession>
<feature type="compositionally biased region" description="Basic residues" evidence="1">
    <location>
        <begin position="217"/>
        <end position="231"/>
    </location>
</feature>
<keyword evidence="3" id="KW-1185">Reference proteome</keyword>
<dbReference type="Proteomes" id="UP000556026">
    <property type="component" value="Unassembled WGS sequence"/>
</dbReference>
<evidence type="ECO:0000313" key="2">
    <source>
        <dbReference type="EMBL" id="GFO58236.1"/>
    </source>
</evidence>
<reference evidence="3" key="1">
    <citation type="submission" date="2020-06" db="EMBL/GenBank/DDBJ databases">
        <title>Draft genomic sequence of Geomonas sp. Red330.</title>
        <authorList>
            <person name="Itoh H."/>
            <person name="Zhenxing X."/>
            <person name="Ushijima N."/>
            <person name="Masuda Y."/>
            <person name="Shiratori Y."/>
            <person name="Senoo K."/>
        </authorList>
    </citation>
    <scope>NUCLEOTIDE SEQUENCE [LARGE SCALE GENOMIC DNA]</scope>
    <source>
        <strain evidence="3">Red330</strain>
    </source>
</reference>
<gene>
    <name evidence="2" type="ORF">GMST_05610</name>
</gene>
<feature type="region of interest" description="Disordered" evidence="1">
    <location>
        <begin position="210"/>
        <end position="310"/>
    </location>
</feature>
<evidence type="ECO:0000256" key="1">
    <source>
        <dbReference type="SAM" id="MobiDB-lite"/>
    </source>
</evidence>
<dbReference type="AlphaFoldDB" id="A0A6V8ME20"/>
<feature type="compositionally biased region" description="Basic residues" evidence="1">
    <location>
        <begin position="299"/>
        <end position="310"/>
    </location>
</feature>
<protein>
    <recommendedName>
        <fullName evidence="4">Alpha-galactosidase NEW3 domain-containing protein</fullName>
    </recommendedName>
</protein>
<organism evidence="2 3">
    <name type="scientific">Geomonas silvestris</name>
    <dbReference type="NCBI Taxonomy" id="2740184"/>
    <lineage>
        <taxon>Bacteria</taxon>
        <taxon>Pseudomonadati</taxon>
        <taxon>Thermodesulfobacteriota</taxon>
        <taxon>Desulfuromonadia</taxon>
        <taxon>Geobacterales</taxon>
        <taxon>Geobacteraceae</taxon>
        <taxon>Geomonas</taxon>
    </lineage>
</organism>
<dbReference type="RefSeq" id="WP_183353086.1">
    <property type="nucleotide sequence ID" value="NZ_BLXX01000001.1"/>
</dbReference>
<sequence length="310" mass="32816">MLLSAASAAWAGFQPDLMVKLASEPDSAYLGTGVFESTAQLQSTSQPAFPGTPALYRVLVKNAGDQPDSILLQGTGLLSGTEIRLIDPDGVDRTAQLGAGFATPQLAPGESASYLVQVTPTLFQLGASFRVSVQGTSLGDATKLDQVKTETVACSSTAAVILSAPPDGFGPPGTVVNYPYTLTNVGNTANSFALSLSAPSGWSGALYADDGAGGGRGRGRGAPVRRNHTRRSYQNPLPRCLLPIFPRGNHPPGKQRRRPRRHPALGRRGRRRRGGSGHHQRGECRHPGERGGAQPHQGGRLRHERQRPPR</sequence>
<feature type="compositionally biased region" description="Basic and acidic residues" evidence="1">
    <location>
        <begin position="280"/>
        <end position="289"/>
    </location>
</feature>
<evidence type="ECO:0008006" key="4">
    <source>
        <dbReference type="Google" id="ProtNLM"/>
    </source>
</evidence>
<proteinExistence type="predicted"/>
<name>A0A6V8ME20_9BACT</name>
<comment type="caution">
    <text evidence="2">The sequence shown here is derived from an EMBL/GenBank/DDBJ whole genome shotgun (WGS) entry which is preliminary data.</text>
</comment>
<evidence type="ECO:0000313" key="3">
    <source>
        <dbReference type="Proteomes" id="UP000556026"/>
    </source>
</evidence>
<dbReference type="EMBL" id="BLXX01000001">
    <property type="protein sequence ID" value="GFO58236.1"/>
    <property type="molecule type" value="Genomic_DNA"/>
</dbReference>
<feature type="compositionally biased region" description="Basic residues" evidence="1">
    <location>
        <begin position="253"/>
        <end position="279"/>
    </location>
</feature>